<name>A0A0F6WA44_9BACT</name>
<proteinExistence type="predicted"/>
<gene>
    <name evidence="2" type="ORF">DB32_008441</name>
</gene>
<keyword evidence="3" id="KW-1185">Reference proteome</keyword>
<dbReference type="EMBL" id="CP011125">
    <property type="protein sequence ID" value="AKF11292.1"/>
    <property type="molecule type" value="Genomic_DNA"/>
</dbReference>
<evidence type="ECO:0000313" key="3">
    <source>
        <dbReference type="Proteomes" id="UP000034883"/>
    </source>
</evidence>
<reference evidence="2 3" key="1">
    <citation type="submission" date="2015-03" db="EMBL/GenBank/DDBJ databases">
        <title>Genome assembly of Sandaracinus amylolyticus DSM 53668.</title>
        <authorList>
            <person name="Sharma G."/>
            <person name="Subramanian S."/>
        </authorList>
    </citation>
    <scope>NUCLEOTIDE SEQUENCE [LARGE SCALE GENOMIC DNA]</scope>
    <source>
        <strain evidence="2 3">DSM 53668</strain>
    </source>
</reference>
<accession>A0A0F6WA44</accession>
<dbReference type="RefSeq" id="WP_157070301.1">
    <property type="nucleotide sequence ID" value="NZ_CP011125.1"/>
</dbReference>
<protein>
    <submittedName>
        <fullName evidence="2">RNA-binding protein, RRM domain protein</fullName>
    </submittedName>
</protein>
<feature type="region of interest" description="Disordered" evidence="1">
    <location>
        <begin position="1"/>
        <end position="91"/>
    </location>
</feature>
<dbReference type="Proteomes" id="UP000034883">
    <property type="component" value="Chromosome"/>
</dbReference>
<evidence type="ECO:0000256" key="1">
    <source>
        <dbReference type="SAM" id="MobiDB-lite"/>
    </source>
</evidence>
<organism evidence="2 3">
    <name type="scientific">Sandaracinus amylolyticus</name>
    <dbReference type="NCBI Taxonomy" id="927083"/>
    <lineage>
        <taxon>Bacteria</taxon>
        <taxon>Pseudomonadati</taxon>
        <taxon>Myxococcota</taxon>
        <taxon>Polyangia</taxon>
        <taxon>Polyangiales</taxon>
        <taxon>Sandaracinaceae</taxon>
        <taxon>Sandaracinus</taxon>
    </lineage>
</organism>
<dbReference type="STRING" id="927083.DB32_008441"/>
<dbReference type="KEGG" id="samy:DB32_008441"/>
<evidence type="ECO:0000313" key="2">
    <source>
        <dbReference type="EMBL" id="AKF11292.1"/>
    </source>
</evidence>
<feature type="compositionally biased region" description="Basic and acidic residues" evidence="1">
    <location>
        <begin position="57"/>
        <end position="68"/>
    </location>
</feature>
<sequence>MLGAAVLGAPVLGTAITPAEAQVTDRDASDAAGRGRGCPGWSDSDLEDAAGCSRRTGLTDRDRSDPASRGRGRRSCSDADPYDPAGRGRQC</sequence>
<dbReference type="AlphaFoldDB" id="A0A0F6WA44"/>